<dbReference type="Proteomes" id="UP000249061">
    <property type="component" value="Unassembled WGS sequence"/>
</dbReference>
<evidence type="ECO:0000313" key="4">
    <source>
        <dbReference type="Proteomes" id="UP000249061"/>
    </source>
</evidence>
<evidence type="ECO:0000256" key="2">
    <source>
        <dbReference type="SAM" id="Phobius"/>
    </source>
</evidence>
<dbReference type="AlphaFoldDB" id="A0A2W5U8H6"/>
<feature type="transmembrane region" description="Helical" evidence="2">
    <location>
        <begin position="99"/>
        <end position="121"/>
    </location>
</feature>
<name>A0A2W5U8H6_9BACT</name>
<keyword evidence="2" id="KW-0472">Membrane</keyword>
<evidence type="ECO:0000256" key="1">
    <source>
        <dbReference type="SAM" id="MobiDB-lite"/>
    </source>
</evidence>
<organism evidence="3 4">
    <name type="scientific">Archangium gephyra</name>
    <dbReference type="NCBI Taxonomy" id="48"/>
    <lineage>
        <taxon>Bacteria</taxon>
        <taxon>Pseudomonadati</taxon>
        <taxon>Myxococcota</taxon>
        <taxon>Myxococcia</taxon>
        <taxon>Myxococcales</taxon>
        <taxon>Cystobacterineae</taxon>
        <taxon>Archangiaceae</taxon>
        <taxon>Archangium</taxon>
    </lineage>
</organism>
<feature type="compositionally biased region" description="Pro residues" evidence="1">
    <location>
        <begin position="164"/>
        <end position="174"/>
    </location>
</feature>
<protein>
    <submittedName>
        <fullName evidence="3">Uncharacterized protein</fullName>
    </submittedName>
</protein>
<feature type="region of interest" description="Disordered" evidence="1">
    <location>
        <begin position="147"/>
        <end position="179"/>
    </location>
</feature>
<gene>
    <name evidence="3" type="ORF">DI536_32845</name>
</gene>
<proteinExistence type="predicted"/>
<feature type="transmembrane region" description="Helical" evidence="2">
    <location>
        <begin position="73"/>
        <end position="93"/>
    </location>
</feature>
<comment type="caution">
    <text evidence="3">The sequence shown here is derived from an EMBL/GenBank/DDBJ whole genome shotgun (WGS) entry which is preliminary data.</text>
</comment>
<dbReference type="EMBL" id="QFQP01000047">
    <property type="protein sequence ID" value="PZR05228.1"/>
    <property type="molecule type" value="Genomic_DNA"/>
</dbReference>
<accession>A0A2W5U8H6</accession>
<sequence>MLTSVAFAALLSSSSGGLLSGYQSQHVRFIDVPAEIGGRVVGSSKYATPGLETMSLEQLQAERLRLEDERPGIAVPIVLIVVGAVAAAIGYGVVFGSAVAGLIIFSAGAAALIAGTVWLIVNLVKRGKISRDLTYVDSLIRTRSYGAPPGQPIAPPGQQFAPPSDVPPPPPAPPGGVFAPVPAPQFELAAF</sequence>
<keyword evidence="2" id="KW-1133">Transmembrane helix</keyword>
<reference evidence="3 4" key="1">
    <citation type="submission" date="2017-08" db="EMBL/GenBank/DDBJ databases">
        <title>Infants hospitalized years apart are colonized by the same room-sourced microbial strains.</title>
        <authorList>
            <person name="Brooks B."/>
            <person name="Olm M.R."/>
            <person name="Firek B.A."/>
            <person name="Baker R."/>
            <person name="Thomas B.C."/>
            <person name="Morowitz M.J."/>
            <person name="Banfield J.F."/>
        </authorList>
    </citation>
    <scope>NUCLEOTIDE SEQUENCE [LARGE SCALE GENOMIC DNA]</scope>
    <source>
        <strain evidence="3">S2_003_000_R2_14</strain>
    </source>
</reference>
<keyword evidence="2" id="KW-0812">Transmembrane</keyword>
<evidence type="ECO:0000313" key="3">
    <source>
        <dbReference type="EMBL" id="PZR05228.1"/>
    </source>
</evidence>